<protein>
    <submittedName>
        <fullName evidence="1">Uncharacterized protein</fullName>
    </submittedName>
</protein>
<organism evidence="1 2">
    <name type="scientific">Phyllobacterium zundukense</name>
    <dbReference type="NCBI Taxonomy" id="1867719"/>
    <lineage>
        <taxon>Bacteria</taxon>
        <taxon>Pseudomonadati</taxon>
        <taxon>Pseudomonadota</taxon>
        <taxon>Alphaproteobacteria</taxon>
        <taxon>Hyphomicrobiales</taxon>
        <taxon>Phyllobacteriaceae</taxon>
        <taxon>Phyllobacterium</taxon>
    </lineage>
</organism>
<keyword evidence="1" id="KW-0614">Plasmid</keyword>
<geneLocation type="plasmid" evidence="1 2">
    <name>p_unnamed2</name>
</geneLocation>
<keyword evidence="2" id="KW-1185">Reference proteome</keyword>
<reference evidence="1" key="1">
    <citation type="submission" date="2022-09" db="EMBL/GenBank/DDBJ databases">
        <title>Interaction between co-microsymbionts with complementary sets of symbiotic genes in legume-rhizobium systems.</title>
        <authorList>
            <person name="Safronova V."/>
            <person name="Sazanova A."/>
            <person name="Afonin A."/>
            <person name="Chirak E."/>
        </authorList>
    </citation>
    <scope>NUCLEOTIDE SEQUENCE</scope>
    <source>
        <strain evidence="1">A18/3m</strain>
    </source>
</reference>
<evidence type="ECO:0000313" key="2">
    <source>
        <dbReference type="Proteomes" id="UP001061991"/>
    </source>
</evidence>
<dbReference type="Proteomes" id="UP001061991">
    <property type="component" value="Plasmid p_unnamed2"/>
</dbReference>
<name>A0ACD4CX50_9HYPH</name>
<dbReference type="EMBL" id="CP104971">
    <property type="protein sequence ID" value="UXN58182.1"/>
    <property type="molecule type" value="Genomic_DNA"/>
</dbReference>
<proteinExistence type="predicted"/>
<sequence length="83" mass="9381">MSGTESPRKFVRDWVGRNVHYYTFDDIEEQGERLADELIAAAKAAGFGEDELEEAIGDDLVDYVIEALRNDHDPKVGHRDSND</sequence>
<evidence type="ECO:0000313" key="1">
    <source>
        <dbReference type="EMBL" id="UXN58182.1"/>
    </source>
</evidence>
<gene>
    <name evidence="1" type="ORF">N8E88_05005</name>
</gene>
<accession>A0ACD4CX50</accession>